<evidence type="ECO:0000313" key="5">
    <source>
        <dbReference type="Proteomes" id="UP001596512"/>
    </source>
</evidence>
<proteinExistence type="predicted"/>
<dbReference type="PANTHER" id="PTHR43365:SF1">
    <property type="entry name" value="ACETYL-COA C-ACYLTRANSFERASE"/>
    <property type="match status" value="1"/>
</dbReference>
<gene>
    <name evidence="4" type="ORF">ACFQV2_10045</name>
</gene>
<feature type="region of interest" description="Disordered" evidence="2">
    <location>
        <begin position="236"/>
        <end position="267"/>
    </location>
</feature>
<organism evidence="4 5">
    <name type="scientific">Actinokineospora soli</name>
    <dbReference type="NCBI Taxonomy" id="1048753"/>
    <lineage>
        <taxon>Bacteria</taxon>
        <taxon>Bacillati</taxon>
        <taxon>Actinomycetota</taxon>
        <taxon>Actinomycetes</taxon>
        <taxon>Pseudonocardiales</taxon>
        <taxon>Pseudonocardiaceae</taxon>
        <taxon>Actinokineospora</taxon>
    </lineage>
</organism>
<protein>
    <submittedName>
        <fullName evidence="4">Beta-ketoacyl synthase N-terminal-like domain-containing protein</fullName>
    </submittedName>
</protein>
<keyword evidence="5" id="KW-1185">Reference proteome</keyword>
<dbReference type="PROSITE" id="PS00098">
    <property type="entry name" value="THIOLASE_1"/>
    <property type="match status" value="1"/>
</dbReference>
<dbReference type="Pfam" id="PF00108">
    <property type="entry name" value="Thiolase_N"/>
    <property type="match status" value="1"/>
</dbReference>
<evidence type="ECO:0000256" key="2">
    <source>
        <dbReference type="SAM" id="MobiDB-lite"/>
    </source>
</evidence>
<sequence>MNQAYVLDYVRTARGRATPRGACTTSARSSWSPGCCAPWPPAPRPRRRRGAGRGAGLRGPARRAGREPGAHGGAARGLGDGVPGVVVNRFCASGIEAVAVAASRIRAGDASLLVAGGVESASRAPAVPLWTDASVVRQLGAVHIGVAADLNATIDGFDRPALDAYAAESHRKAASASRAGAFARSLVPVGGLAHDELIRPDTTVETLAALPPAYAALGADGQDALALSTRAWPERVEHLHTAGTSPRPPTPPPSCSSATSAPPTTSA</sequence>
<dbReference type="Gene3D" id="3.40.47.10">
    <property type="match status" value="2"/>
</dbReference>
<keyword evidence="1" id="KW-0808">Transferase</keyword>
<feature type="region of interest" description="Disordered" evidence="2">
    <location>
        <begin position="19"/>
        <end position="78"/>
    </location>
</feature>
<evidence type="ECO:0000256" key="1">
    <source>
        <dbReference type="ARBA" id="ARBA00022679"/>
    </source>
</evidence>
<accession>A0ABW2TLZ1</accession>
<reference evidence="5" key="1">
    <citation type="journal article" date="2019" name="Int. J. Syst. Evol. Microbiol.">
        <title>The Global Catalogue of Microorganisms (GCM) 10K type strain sequencing project: providing services to taxonomists for standard genome sequencing and annotation.</title>
        <authorList>
            <consortium name="The Broad Institute Genomics Platform"/>
            <consortium name="The Broad Institute Genome Sequencing Center for Infectious Disease"/>
            <person name="Wu L."/>
            <person name="Ma J."/>
        </authorList>
    </citation>
    <scope>NUCLEOTIDE SEQUENCE [LARGE SCALE GENOMIC DNA]</scope>
    <source>
        <strain evidence="5">JCM 17695</strain>
    </source>
</reference>
<dbReference type="PANTHER" id="PTHR43365">
    <property type="entry name" value="BLR7806 PROTEIN"/>
    <property type="match status" value="1"/>
</dbReference>
<dbReference type="InterPro" id="IPR020616">
    <property type="entry name" value="Thiolase_N"/>
</dbReference>
<comment type="caution">
    <text evidence="4">The sequence shown here is derived from an EMBL/GenBank/DDBJ whole genome shotgun (WGS) entry which is preliminary data.</text>
</comment>
<dbReference type="SUPFAM" id="SSF53901">
    <property type="entry name" value="Thiolase-like"/>
    <property type="match status" value="1"/>
</dbReference>
<feature type="domain" description="Thiolase N-terminal" evidence="3">
    <location>
        <begin position="73"/>
        <end position="218"/>
    </location>
</feature>
<name>A0ABW2TLZ1_9PSEU</name>
<dbReference type="Proteomes" id="UP001596512">
    <property type="component" value="Unassembled WGS sequence"/>
</dbReference>
<feature type="compositionally biased region" description="Low complexity" evidence="2">
    <location>
        <begin position="255"/>
        <end position="267"/>
    </location>
</feature>
<dbReference type="EMBL" id="JBHTEY010000004">
    <property type="protein sequence ID" value="MFC7613851.1"/>
    <property type="molecule type" value="Genomic_DNA"/>
</dbReference>
<evidence type="ECO:0000313" key="4">
    <source>
        <dbReference type="EMBL" id="MFC7613851.1"/>
    </source>
</evidence>
<evidence type="ECO:0000259" key="3">
    <source>
        <dbReference type="Pfam" id="PF00108"/>
    </source>
</evidence>
<dbReference type="InterPro" id="IPR016039">
    <property type="entry name" value="Thiolase-like"/>
</dbReference>
<dbReference type="InterPro" id="IPR020615">
    <property type="entry name" value="Thiolase_acyl_enz_int_AS"/>
</dbReference>